<evidence type="ECO:0000256" key="8">
    <source>
        <dbReference type="ARBA" id="ARBA00023242"/>
    </source>
</evidence>
<dbReference type="Pfam" id="PF08528">
    <property type="entry name" value="Whi5"/>
    <property type="match status" value="1"/>
</dbReference>
<keyword evidence="10" id="KW-0808">Transferase</keyword>
<evidence type="ECO:0000256" key="3">
    <source>
        <dbReference type="ARBA" id="ARBA00006922"/>
    </source>
</evidence>
<dbReference type="GO" id="GO:0005737">
    <property type="term" value="C:cytoplasm"/>
    <property type="evidence" value="ECO:0007669"/>
    <property type="project" value="UniProtKB-SubCell"/>
</dbReference>
<dbReference type="GeneID" id="18164835"/>
<dbReference type="GO" id="GO:0005634">
    <property type="term" value="C:nucleus"/>
    <property type="evidence" value="ECO:0007669"/>
    <property type="project" value="UniProtKB-SubCell"/>
</dbReference>
<keyword evidence="11" id="KW-1185">Reference proteome</keyword>
<gene>
    <name evidence="10" type="ORF">CCM_02808</name>
</gene>
<dbReference type="InParanoid" id="G3JBW4"/>
<sequence>MNAASPTKRRAALATLDANATTCSTPTPGKHHHADADPTALKPPLPLSAASRRTSGLLSSAPLLAPPPVMARAGGAPSVGMKRCSSGMVLQDRDQIHAEEQQAKKSKREHHGPEVAPAPVSTQSSTRSRTHSPDASSVFDASGAEDATWVTTATEPEFVGGGAPAMNPATTRTPPRALTREQTREKVEILRLRLGLASYKLRTGQVEVPLADLQPRPLPTTARPGHAPDPSQSSASQEDDEDEEEEEIVEATPPPPAQPTAVAALAAMASR</sequence>
<feature type="compositionally biased region" description="Acidic residues" evidence="9">
    <location>
        <begin position="237"/>
        <end position="249"/>
    </location>
</feature>
<keyword evidence="4" id="KW-0963">Cytoplasm</keyword>
<evidence type="ECO:0000256" key="2">
    <source>
        <dbReference type="ARBA" id="ARBA00004496"/>
    </source>
</evidence>
<organism evidence="10 11">
    <name type="scientific">Cordyceps militaris (strain CM01)</name>
    <name type="common">Caterpillar fungus</name>
    <dbReference type="NCBI Taxonomy" id="983644"/>
    <lineage>
        <taxon>Eukaryota</taxon>
        <taxon>Fungi</taxon>
        <taxon>Dikarya</taxon>
        <taxon>Ascomycota</taxon>
        <taxon>Pezizomycotina</taxon>
        <taxon>Sordariomycetes</taxon>
        <taxon>Hypocreomycetidae</taxon>
        <taxon>Hypocreales</taxon>
        <taxon>Cordycipitaceae</taxon>
        <taxon>Cordyceps</taxon>
    </lineage>
</organism>
<keyword evidence="7" id="KW-0804">Transcription</keyword>
<evidence type="ECO:0000256" key="5">
    <source>
        <dbReference type="ARBA" id="ARBA00022491"/>
    </source>
</evidence>
<dbReference type="GO" id="GO:0016301">
    <property type="term" value="F:kinase activity"/>
    <property type="evidence" value="ECO:0007669"/>
    <property type="project" value="UniProtKB-KW"/>
</dbReference>
<dbReference type="AlphaFoldDB" id="G3JBW4"/>
<name>G3JBW4_CORMM</name>
<dbReference type="HOGENOM" id="CLU_1026782_0_0_1"/>
<dbReference type="RefSeq" id="XP_006668023.1">
    <property type="nucleotide sequence ID" value="XM_006667960.1"/>
</dbReference>
<comment type="subcellular location">
    <subcellularLocation>
        <location evidence="2">Cytoplasm</location>
    </subcellularLocation>
    <subcellularLocation>
        <location evidence="1">Nucleus</location>
    </subcellularLocation>
</comment>
<keyword evidence="8" id="KW-0539">Nucleus</keyword>
<feature type="compositionally biased region" description="Basic and acidic residues" evidence="9">
    <location>
        <begin position="91"/>
        <end position="103"/>
    </location>
</feature>
<dbReference type="OrthoDB" id="5345625at2759"/>
<dbReference type="KEGG" id="cmt:CCM_02808"/>
<feature type="compositionally biased region" description="Low complexity" evidence="9">
    <location>
        <begin position="12"/>
        <end position="22"/>
    </location>
</feature>
<comment type="similarity">
    <text evidence="3">Belongs to the WHI5/NRM1 family.</text>
</comment>
<dbReference type="EMBL" id="JH126400">
    <property type="protein sequence ID" value="EGX94537.1"/>
    <property type="molecule type" value="Genomic_DNA"/>
</dbReference>
<protein>
    <submittedName>
        <fullName evidence="10">Cyclin-dependent kinase</fullName>
    </submittedName>
</protein>
<dbReference type="InterPro" id="IPR013734">
    <property type="entry name" value="TF_Nrm1/Whi5"/>
</dbReference>
<accession>G3JBW4</accession>
<dbReference type="eggNOG" id="ENOG502T64N">
    <property type="taxonomic scope" value="Eukaryota"/>
</dbReference>
<evidence type="ECO:0000256" key="6">
    <source>
        <dbReference type="ARBA" id="ARBA00023015"/>
    </source>
</evidence>
<evidence type="ECO:0000256" key="4">
    <source>
        <dbReference type="ARBA" id="ARBA00022490"/>
    </source>
</evidence>
<keyword evidence="5" id="KW-0678">Repressor</keyword>
<proteinExistence type="inferred from homology"/>
<evidence type="ECO:0000256" key="7">
    <source>
        <dbReference type="ARBA" id="ARBA00023163"/>
    </source>
</evidence>
<feature type="compositionally biased region" description="Low complexity" evidence="9">
    <location>
        <begin position="164"/>
        <end position="177"/>
    </location>
</feature>
<evidence type="ECO:0000313" key="11">
    <source>
        <dbReference type="Proteomes" id="UP000001610"/>
    </source>
</evidence>
<keyword evidence="10" id="KW-0418">Kinase</keyword>
<dbReference type="OMA" id="MSPTKMH"/>
<evidence type="ECO:0000256" key="9">
    <source>
        <dbReference type="SAM" id="MobiDB-lite"/>
    </source>
</evidence>
<feature type="compositionally biased region" description="Low complexity" evidence="9">
    <location>
        <begin position="259"/>
        <end position="271"/>
    </location>
</feature>
<dbReference type="Proteomes" id="UP000001610">
    <property type="component" value="Unassembled WGS sequence"/>
</dbReference>
<dbReference type="VEuPathDB" id="FungiDB:CCM_02808"/>
<reference evidence="10 11" key="1">
    <citation type="journal article" date="2011" name="Genome Biol.">
        <title>Genome sequence of the insect pathogenic fungus Cordyceps militaris, a valued traditional Chinese medicine.</title>
        <authorList>
            <person name="Zheng P."/>
            <person name="Xia Y."/>
            <person name="Xiao G."/>
            <person name="Xiong C."/>
            <person name="Hu X."/>
            <person name="Zhang S."/>
            <person name="Zheng H."/>
            <person name="Huang Y."/>
            <person name="Zhou Y."/>
            <person name="Wang S."/>
            <person name="Zhao G.P."/>
            <person name="Liu X."/>
            <person name="St Leger R.J."/>
            <person name="Wang C."/>
        </authorList>
    </citation>
    <scope>NUCLEOTIDE SEQUENCE [LARGE SCALE GENOMIC DNA]</scope>
    <source>
        <strain evidence="10 11">CM01</strain>
    </source>
</reference>
<feature type="region of interest" description="Disordered" evidence="9">
    <location>
        <begin position="207"/>
        <end position="271"/>
    </location>
</feature>
<evidence type="ECO:0000313" key="10">
    <source>
        <dbReference type="EMBL" id="EGX94537.1"/>
    </source>
</evidence>
<feature type="region of interest" description="Disordered" evidence="9">
    <location>
        <begin position="1"/>
        <end position="183"/>
    </location>
</feature>
<keyword evidence="6" id="KW-0805">Transcription regulation</keyword>
<evidence type="ECO:0000256" key="1">
    <source>
        <dbReference type="ARBA" id="ARBA00004123"/>
    </source>
</evidence>